<dbReference type="RefSeq" id="XP_024582265.1">
    <property type="nucleotide sequence ID" value="XM_024716692.1"/>
</dbReference>
<keyword evidence="2" id="KW-1185">Reference proteome</keyword>
<protein>
    <submittedName>
        <fullName evidence="1">Uncharacterized protein</fullName>
    </submittedName>
</protein>
<accession>A0A0P1AUQ1</accession>
<sequence>MSVAVSGNISYAITATQVQQTLALSERSLEAFDLAKTSEARRFLRSRELDAVKEERVSSKMDFIPESEFSSKVLKAIKKSNKEHNNAFMLSRKPKTPLSKSRFKREVLVDAVFDKLNNLKLDYPNRP</sequence>
<dbReference type="Proteomes" id="UP000054928">
    <property type="component" value="Unassembled WGS sequence"/>
</dbReference>
<dbReference type="EMBL" id="CCYD01001831">
    <property type="protein sequence ID" value="CEG45896.1"/>
    <property type="molecule type" value="Genomic_DNA"/>
</dbReference>
<organism evidence="1 2">
    <name type="scientific">Plasmopara halstedii</name>
    <name type="common">Downy mildew of sunflower</name>
    <dbReference type="NCBI Taxonomy" id="4781"/>
    <lineage>
        <taxon>Eukaryota</taxon>
        <taxon>Sar</taxon>
        <taxon>Stramenopiles</taxon>
        <taxon>Oomycota</taxon>
        <taxon>Peronosporomycetes</taxon>
        <taxon>Peronosporales</taxon>
        <taxon>Peronosporaceae</taxon>
        <taxon>Plasmopara</taxon>
    </lineage>
</organism>
<proteinExistence type="predicted"/>
<dbReference type="AlphaFoldDB" id="A0A0P1AUQ1"/>
<name>A0A0P1AUQ1_PLAHL</name>
<dbReference type="GeneID" id="36397284"/>
<evidence type="ECO:0000313" key="2">
    <source>
        <dbReference type="Proteomes" id="UP000054928"/>
    </source>
</evidence>
<evidence type="ECO:0000313" key="1">
    <source>
        <dbReference type="EMBL" id="CEG45896.1"/>
    </source>
</evidence>
<reference evidence="2" key="1">
    <citation type="submission" date="2014-09" db="EMBL/GenBank/DDBJ databases">
        <authorList>
            <person name="Sharma Rahul"/>
            <person name="Thines Marco"/>
        </authorList>
    </citation>
    <scope>NUCLEOTIDE SEQUENCE [LARGE SCALE GENOMIC DNA]</scope>
</reference>